<dbReference type="EMBL" id="KQ434868">
    <property type="protein sequence ID" value="KZC09164.1"/>
    <property type="molecule type" value="Genomic_DNA"/>
</dbReference>
<protein>
    <submittedName>
        <fullName evidence="2">Uncharacterized protein</fullName>
    </submittedName>
</protein>
<proteinExistence type="predicted"/>
<evidence type="ECO:0000313" key="3">
    <source>
        <dbReference type="Proteomes" id="UP000076502"/>
    </source>
</evidence>
<feature type="coiled-coil region" evidence="1">
    <location>
        <begin position="5"/>
        <end position="33"/>
    </location>
</feature>
<dbReference type="AlphaFoldDB" id="A0A154PCM6"/>
<name>A0A154PCM6_DUFNO</name>
<organism evidence="2 3">
    <name type="scientific">Dufourea novaeangliae</name>
    <name type="common">Sweat bee</name>
    <dbReference type="NCBI Taxonomy" id="178035"/>
    <lineage>
        <taxon>Eukaryota</taxon>
        <taxon>Metazoa</taxon>
        <taxon>Ecdysozoa</taxon>
        <taxon>Arthropoda</taxon>
        <taxon>Hexapoda</taxon>
        <taxon>Insecta</taxon>
        <taxon>Pterygota</taxon>
        <taxon>Neoptera</taxon>
        <taxon>Endopterygota</taxon>
        <taxon>Hymenoptera</taxon>
        <taxon>Apocrita</taxon>
        <taxon>Aculeata</taxon>
        <taxon>Apoidea</taxon>
        <taxon>Anthophila</taxon>
        <taxon>Halictidae</taxon>
        <taxon>Rophitinae</taxon>
        <taxon>Dufourea</taxon>
    </lineage>
</organism>
<sequence length="239" mass="28150">MEYTLEDAFEALKDAKRERVQQIEELLDEISKVDPITFKQTSSPEEISTKQHKLCQSLLTEILQEEPKDYPFPKTSDLHVEALTELQEEVRNAEALHESLKERLSAIEENVSYLENKKLGLEKMEQAYLDHVELNTDRSYVTEHVITKRMFNEVKTDLDQLITKLFPDNQNVRVFLAVKIQLYFCVNGLFLQWTYINKFSGFNCFVRERRKCNVRAPQIRCPRLCIVLGYERYGYASQK</sequence>
<evidence type="ECO:0000256" key="1">
    <source>
        <dbReference type="SAM" id="Coils"/>
    </source>
</evidence>
<dbReference type="Proteomes" id="UP000076502">
    <property type="component" value="Unassembled WGS sequence"/>
</dbReference>
<reference evidence="2 3" key="1">
    <citation type="submission" date="2015-07" db="EMBL/GenBank/DDBJ databases">
        <title>The genome of Dufourea novaeangliae.</title>
        <authorList>
            <person name="Pan H."/>
            <person name="Kapheim K."/>
        </authorList>
    </citation>
    <scope>NUCLEOTIDE SEQUENCE [LARGE SCALE GENOMIC DNA]</scope>
    <source>
        <strain evidence="2">0120121106</strain>
        <tissue evidence="2">Whole body</tissue>
    </source>
</reference>
<feature type="coiled-coil region" evidence="1">
    <location>
        <begin position="76"/>
        <end position="117"/>
    </location>
</feature>
<gene>
    <name evidence="2" type="ORF">WN55_00900</name>
</gene>
<keyword evidence="1" id="KW-0175">Coiled coil</keyword>
<dbReference type="OMA" id="YMKGGDD"/>
<evidence type="ECO:0000313" key="2">
    <source>
        <dbReference type="EMBL" id="KZC09164.1"/>
    </source>
</evidence>
<accession>A0A154PCM6</accession>
<dbReference type="OrthoDB" id="9445768at2759"/>
<keyword evidence="3" id="KW-1185">Reference proteome</keyword>